<dbReference type="GO" id="GO:0003700">
    <property type="term" value="F:DNA-binding transcription factor activity"/>
    <property type="evidence" value="ECO:0007669"/>
    <property type="project" value="InterPro"/>
</dbReference>
<dbReference type="EMBL" id="MSDW01000001">
    <property type="protein sequence ID" value="OKY78663.1"/>
    <property type="molecule type" value="Genomic_DNA"/>
</dbReference>
<dbReference type="NCBIfam" id="NF003055">
    <property type="entry name" value="PRK03975.1-2"/>
    <property type="match status" value="1"/>
</dbReference>
<organism evidence="6 7">
    <name type="scientific">Methanohalarchaeum thermophilum</name>
    <dbReference type="NCBI Taxonomy" id="1903181"/>
    <lineage>
        <taxon>Archaea</taxon>
        <taxon>Methanobacteriati</taxon>
        <taxon>Methanobacteriota</taxon>
        <taxon>Methanonatronarchaeia</taxon>
        <taxon>Methanonatronarchaeales</taxon>
        <taxon>Methanonatronarchaeaceae</taxon>
        <taxon>Candidatus Methanohalarchaeum</taxon>
    </lineage>
</organism>
<name>A0A1Q6DWE0_METT1</name>
<proteinExistence type="predicted"/>
<dbReference type="InterPro" id="IPR007630">
    <property type="entry name" value="RNA_pol_sigma70_r4"/>
</dbReference>
<dbReference type="AlphaFoldDB" id="A0A1Q6DWE0"/>
<dbReference type="PIRSF" id="PIRSF004932">
    <property type="entry name" value="DNA_bind_Tfx"/>
    <property type="match status" value="1"/>
</dbReference>
<sequence length="157" mass="18122">MVLGVKLFILLGCYYFLVMVDSFLTGRQKKVLKLRDEGKTQEEVSEILGTSRSNVSLIEKRARKNILKSKETLKEWKSISAPVEVGVEEDTDILDVPERVYEKANIEDIKVDLATIELIEEIEEKANDFLDHRMVKKSFRIYVTKDGEIIIERNDSI</sequence>
<dbReference type="PROSITE" id="PS50943">
    <property type="entry name" value="HTH_CROC1"/>
    <property type="match status" value="1"/>
</dbReference>
<evidence type="ECO:0000313" key="7">
    <source>
        <dbReference type="Proteomes" id="UP000185744"/>
    </source>
</evidence>
<keyword evidence="4" id="KW-0812">Transmembrane</keyword>
<evidence type="ECO:0000256" key="2">
    <source>
        <dbReference type="ARBA" id="ARBA00023125"/>
    </source>
</evidence>
<dbReference type="InterPro" id="IPR004645">
    <property type="entry name" value="Tfx_DNA-bd_arc"/>
</dbReference>
<dbReference type="Proteomes" id="UP000185744">
    <property type="component" value="Unassembled WGS sequence"/>
</dbReference>
<dbReference type="NCBIfam" id="NF003056">
    <property type="entry name" value="PRK03975.1-4"/>
    <property type="match status" value="1"/>
</dbReference>
<keyword evidence="3" id="KW-0804">Transcription</keyword>
<dbReference type="Pfam" id="PF14601">
    <property type="entry name" value="TFX_C"/>
    <property type="match status" value="1"/>
</dbReference>
<dbReference type="InterPro" id="IPR018384">
    <property type="entry name" value="Tfx_DNA-bd_euryarc"/>
</dbReference>
<evidence type="ECO:0000259" key="5">
    <source>
        <dbReference type="PROSITE" id="PS50943"/>
    </source>
</evidence>
<evidence type="ECO:0000313" key="6">
    <source>
        <dbReference type="EMBL" id="OKY78663.1"/>
    </source>
</evidence>
<keyword evidence="2" id="KW-0238">DNA-binding</keyword>
<accession>A0A1Q6DWE0</accession>
<feature type="transmembrane region" description="Helical" evidence="4">
    <location>
        <begin position="6"/>
        <end position="25"/>
    </location>
</feature>
<dbReference type="CDD" id="cd06171">
    <property type="entry name" value="Sigma70_r4"/>
    <property type="match status" value="1"/>
</dbReference>
<protein>
    <submittedName>
        <fullName evidence="6">Transcriptional regulator</fullName>
    </submittedName>
</protein>
<feature type="domain" description="HTH cro/C1-type" evidence="5">
    <location>
        <begin position="38"/>
        <end position="66"/>
    </location>
</feature>
<dbReference type="SUPFAM" id="SSF89915">
    <property type="entry name" value="DNA-binding protein Tfx"/>
    <property type="match status" value="1"/>
</dbReference>
<dbReference type="InterPro" id="IPR029291">
    <property type="entry name" value="Tfx_C"/>
</dbReference>
<dbReference type="InterPro" id="IPR001387">
    <property type="entry name" value="Cro/C1-type_HTH"/>
</dbReference>
<keyword evidence="1" id="KW-0805">Transcription regulation</keyword>
<evidence type="ECO:0000256" key="1">
    <source>
        <dbReference type="ARBA" id="ARBA00023015"/>
    </source>
</evidence>
<dbReference type="GO" id="GO:0003677">
    <property type="term" value="F:DNA binding"/>
    <property type="evidence" value="ECO:0007669"/>
    <property type="project" value="UniProtKB-KW"/>
</dbReference>
<dbReference type="Pfam" id="PF04545">
    <property type="entry name" value="Sigma70_r4"/>
    <property type="match status" value="1"/>
</dbReference>
<dbReference type="STRING" id="1903181.BTN85_1160"/>
<dbReference type="InterPro" id="IPR036657">
    <property type="entry name" value="Tfx_DNA-bd_sf_arc"/>
</dbReference>
<evidence type="ECO:0000256" key="3">
    <source>
        <dbReference type="ARBA" id="ARBA00023163"/>
    </source>
</evidence>
<reference evidence="6" key="1">
    <citation type="submission" date="2016-12" db="EMBL/GenBank/DDBJ databases">
        <title>Discovery of methanogenic haloarchaea.</title>
        <authorList>
            <person name="Sorokin D.Y."/>
            <person name="Makarova K.S."/>
            <person name="Abbas B."/>
            <person name="Ferrer M."/>
            <person name="Golyshin P.N."/>
        </authorList>
    </citation>
    <scope>NUCLEOTIDE SEQUENCE [LARGE SCALE GENOMIC DNA]</scope>
    <source>
        <strain evidence="6">HMET1</strain>
    </source>
</reference>
<dbReference type="Gene3D" id="3.30.1190.10">
    <property type="entry name" value="DNA-binding protein Tfx superfamily, archaea"/>
    <property type="match status" value="1"/>
</dbReference>
<keyword evidence="4" id="KW-1133">Transmembrane helix</keyword>
<dbReference type="NCBIfam" id="TIGR00721">
    <property type="entry name" value="tfx"/>
    <property type="match status" value="1"/>
</dbReference>
<keyword evidence="7" id="KW-1185">Reference proteome</keyword>
<evidence type="ECO:0000256" key="4">
    <source>
        <dbReference type="SAM" id="Phobius"/>
    </source>
</evidence>
<comment type="caution">
    <text evidence="6">The sequence shown here is derived from an EMBL/GenBank/DDBJ whole genome shotgun (WGS) entry which is preliminary data.</text>
</comment>
<keyword evidence="4" id="KW-0472">Membrane</keyword>
<gene>
    <name evidence="6" type="ORF">BTN85_1160</name>
</gene>
<dbReference type="GO" id="GO:0006352">
    <property type="term" value="P:DNA-templated transcription initiation"/>
    <property type="evidence" value="ECO:0007669"/>
    <property type="project" value="InterPro"/>
</dbReference>
<dbReference type="InParanoid" id="A0A1Q6DWE0"/>